<evidence type="ECO:0000313" key="2">
    <source>
        <dbReference type="EMBL" id="TWH78714.1"/>
    </source>
</evidence>
<feature type="region of interest" description="Disordered" evidence="1">
    <location>
        <begin position="1"/>
        <end position="36"/>
    </location>
</feature>
<dbReference type="EMBL" id="VLKH01000008">
    <property type="protein sequence ID" value="TWH78714.1"/>
    <property type="molecule type" value="Genomic_DNA"/>
</dbReference>
<proteinExistence type="predicted"/>
<evidence type="ECO:0008006" key="4">
    <source>
        <dbReference type="Google" id="ProtNLM"/>
    </source>
</evidence>
<dbReference type="RefSeq" id="WP_145084734.1">
    <property type="nucleotide sequence ID" value="NZ_VLKH01000008.1"/>
</dbReference>
<sequence length="478" mass="54789">MLDNNINIKTHNPVDNNNASKPTHKPVQVAPLDVADPARVTRTPKQDFGSQSGQNQLNYNPDSVFEKFIKSLGNSPVLSEGAKKLLLNKQFINSNIKSDSVLKSLFETFLKSIEMDETEILNFLKFQHGSYTKFQGDFFNSLRSLLKSNPDNNDFKIVLRNFLKSYDCFVSVDETNKSINAALKNIERNLPDMLKSSFRELTDKLLNNYSSNGTDINLNLLKNEILPFVGRYISKMNDFGPVRDYVSVLIHNMVRLENASRDNFSENLDNLFEFVRYNFSLDEEDMQKLKMSLIDTYETASSKKNDSVDSFLKLIDSGIKESKNLVNKGTMEDMAESLLFSQDVHIPLTHMFLPLNFNNMFMFSEIWIGKEFEISEKDKKSKQTYVQTYKVFITFDIQNVGYFETTLVLKESRLSLDIYVPNCLTGSIETIKNDLNNILSKDNLSASSLNVNESIRKRRFNEVFSNLSERKSGVDVTI</sequence>
<organism evidence="2 3">
    <name type="scientific">Sedimentibacter saalensis</name>
    <dbReference type="NCBI Taxonomy" id="130788"/>
    <lineage>
        <taxon>Bacteria</taxon>
        <taxon>Bacillati</taxon>
        <taxon>Bacillota</taxon>
        <taxon>Tissierellia</taxon>
        <taxon>Sedimentibacter</taxon>
    </lineage>
</organism>
<dbReference type="AlphaFoldDB" id="A0A562J6W2"/>
<dbReference type="OrthoDB" id="1841645at2"/>
<reference evidence="2 3" key="1">
    <citation type="submission" date="2019-07" db="EMBL/GenBank/DDBJ databases">
        <title>Genomic Encyclopedia of Type Strains, Phase I: the one thousand microbial genomes (KMG-I) project.</title>
        <authorList>
            <person name="Kyrpides N."/>
        </authorList>
    </citation>
    <scope>NUCLEOTIDE SEQUENCE [LARGE SCALE GENOMIC DNA]</scope>
    <source>
        <strain evidence="2 3">DSM 13558</strain>
    </source>
</reference>
<evidence type="ECO:0000256" key="1">
    <source>
        <dbReference type="SAM" id="MobiDB-lite"/>
    </source>
</evidence>
<name>A0A562J6W2_9FIRM</name>
<dbReference type="Proteomes" id="UP000315343">
    <property type="component" value="Unassembled WGS sequence"/>
</dbReference>
<accession>A0A562J6W2</accession>
<comment type="caution">
    <text evidence="2">The sequence shown here is derived from an EMBL/GenBank/DDBJ whole genome shotgun (WGS) entry which is preliminary data.</text>
</comment>
<keyword evidence="3" id="KW-1185">Reference proteome</keyword>
<evidence type="ECO:0000313" key="3">
    <source>
        <dbReference type="Proteomes" id="UP000315343"/>
    </source>
</evidence>
<gene>
    <name evidence="2" type="ORF">LY60_02742</name>
</gene>
<feature type="compositionally biased region" description="Polar residues" evidence="1">
    <location>
        <begin position="1"/>
        <end position="21"/>
    </location>
</feature>
<protein>
    <recommendedName>
        <fullName evidence="4">Flagellar hook-length control protein FliK</fullName>
    </recommendedName>
</protein>